<dbReference type="InterPro" id="IPR006575">
    <property type="entry name" value="RWD_dom"/>
</dbReference>
<dbReference type="Proteomes" id="UP001605036">
    <property type="component" value="Unassembled WGS sequence"/>
</dbReference>
<dbReference type="PANTHER" id="PTHR15955">
    <property type="entry name" value="RWD DOMAIN CONTAINING PROTEIN 2"/>
    <property type="match status" value="1"/>
</dbReference>
<reference evidence="2 3" key="1">
    <citation type="submission" date="2024-09" db="EMBL/GenBank/DDBJ databases">
        <title>Chromosome-scale assembly of Riccia fluitans.</title>
        <authorList>
            <person name="Paukszto L."/>
            <person name="Sawicki J."/>
            <person name="Karawczyk K."/>
            <person name="Piernik-Szablinska J."/>
            <person name="Szczecinska M."/>
            <person name="Mazdziarz M."/>
        </authorList>
    </citation>
    <scope>NUCLEOTIDE SEQUENCE [LARGE SCALE GENOMIC DNA]</scope>
    <source>
        <strain evidence="2">Rf_01</strain>
        <tissue evidence="2">Aerial parts of the thallus</tissue>
    </source>
</reference>
<dbReference type="PIRSF" id="PIRSF038021">
    <property type="entry name" value="UCP038021_RWDD2"/>
    <property type="match status" value="1"/>
</dbReference>
<dbReference type="SUPFAM" id="SSF54495">
    <property type="entry name" value="UBC-like"/>
    <property type="match status" value="1"/>
</dbReference>
<dbReference type="Gene3D" id="3.10.110.10">
    <property type="entry name" value="Ubiquitin Conjugating Enzyme"/>
    <property type="match status" value="1"/>
</dbReference>
<dbReference type="EMBL" id="JBHFFA010000008">
    <property type="protein sequence ID" value="KAL2609848.1"/>
    <property type="molecule type" value="Genomic_DNA"/>
</dbReference>
<dbReference type="Pfam" id="PF06544">
    <property type="entry name" value="Prp3_C"/>
    <property type="match status" value="1"/>
</dbReference>
<keyword evidence="3" id="KW-1185">Reference proteome</keyword>
<dbReference type="InterPro" id="IPR059181">
    <property type="entry name" value="RWDD2A-B_C"/>
</dbReference>
<accession>A0ABD1XLL6</accession>
<evidence type="ECO:0000313" key="3">
    <source>
        <dbReference type="Proteomes" id="UP001605036"/>
    </source>
</evidence>
<dbReference type="InterPro" id="IPR016135">
    <property type="entry name" value="UBQ-conjugating_enzyme/RWD"/>
</dbReference>
<dbReference type="AlphaFoldDB" id="A0ABD1XLL6"/>
<dbReference type="Pfam" id="PF05773">
    <property type="entry name" value="RWD"/>
    <property type="match status" value="1"/>
</dbReference>
<proteinExistence type="predicted"/>
<dbReference type="PROSITE" id="PS50908">
    <property type="entry name" value="RWD"/>
    <property type="match status" value="1"/>
</dbReference>
<gene>
    <name evidence="2" type="ORF">R1flu_028421</name>
</gene>
<name>A0ABD1XLL6_9MARC</name>
<feature type="domain" description="RWD" evidence="1">
    <location>
        <begin position="16"/>
        <end position="142"/>
    </location>
</feature>
<dbReference type="PANTHER" id="PTHR15955:SF8">
    <property type="entry name" value="RWD DOMAIN-CONTAINING PROTEIN 2B-RELATED"/>
    <property type="match status" value="1"/>
</dbReference>
<dbReference type="InterPro" id="IPR010541">
    <property type="entry name" value="Prp3_C"/>
</dbReference>
<dbReference type="CDD" id="cd24163">
    <property type="entry name" value="RWDD2_C"/>
    <property type="match status" value="1"/>
</dbReference>
<dbReference type="InterPro" id="IPR017359">
    <property type="entry name" value="Phi-like"/>
</dbReference>
<organism evidence="2 3">
    <name type="scientific">Riccia fluitans</name>
    <dbReference type="NCBI Taxonomy" id="41844"/>
    <lineage>
        <taxon>Eukaryota</taxon>
        <taxon>Viridiplantae</taxon>
        <taxon>Streptophyta</taxon>
        <taxon>Embryophyta</taxon>
        <taxon>Marchantiophyta</taxon>
        <taxon>Marchantiopsida</taxon>
        <taxon>Marchantiidae</taxon>
        <taxon>Marchantiales</taxon>
        <taxon>Ricciaceae</taxon>
        <taxon>Riccia</taxon>
    </lineage>
</organism>
<protein>
    <recommendedName>
        <fullName evidence="1">RWD domain-containing protein</fullName>
    </recommendedName>
</protein>
<comment type="caution">
    <text evidence="2">The sequence shown here is derived from an EMBL/GenBank/DDBJ whole genome shotgun (WGS) entry which is preliminary data.</text>
</comment>
<evidence type="ECO:0000259" key="1">
    <source>
        <dbReference type="PROSITE" id="PS50908"/>
    </source>
</evidence>
<sequence length="291" mass="32631">MEGTEILISCRARQLAEVEAIRAMYPGEGEFQMTDAEITTFEILSQTQLDDAVTAPTYLSISFTLHLLGTSVGGRHLSAAFSFPRLYPEKEAARVSVECGGLISKQQYERFSLSAQDAARETVGEEAVLHVIQRLQELAWEFEESKKSASQQEQLNTAASLNRNSALSLERKVIWFHHIKSTQKRKDILEWGAELELGGFSKPGFPGVLIFEGDSGNVAEYVKRIQRLRWQAMQIRGQEVENLEEGQELDALRRFPVGIRELPESGMSELAANCRLVNLEPLFLTALKISK</sequence>
<evidence type="ECO:0000313" key="2">
    <source>
        <dbReference type="EMBL" id="KAL2609848.1"/>
    </source>
</evidence>